<name>A0A7C8KJS2_ORBOL</name>
<dbReference type="Proteomes" id="UP000297595">
    <property type="component" value="Unassembled WGS sequence"/>
</dbReference>
<evidence type="ECO:0000313" key="1">
    <source>
        <dbReference type="EMBL" id="TGJ65454.1"/>
    </source>
</evidence>
<accession>A0A7C8KJS2</accession>
<sequence>MRKSSSQCRTFLCLWYFCYVIRAYGPPWHGYHNIMFMISVEYQETTSLHPPTQIPFPIVIVIVVITILTSLEHPPLENLKIN</sequence>
<reference evidence="1 2" key="1">
    <citation type="submission" date="2019-03" db="EMBL/GenBank/DDBJ databases">
        <title>Nematode-trapping fungi genome.</title>
        <authorList>
            <person name="Vidal-Diez De Ulzurrun G."/>
        </authorList>
    </citation>
    <scope>NUCLEOTIDE SEQUENCE [LARGE SCALE GENOMIC DNA]</scope>
    <source>
        <strain evidence="1 2">TWF154</strain>
    </source>
</reference>
<proteinExistence type="predicted"/>
<dbReference type="EMBL" id="SOZJ01000006">
    <property type="protein sequence ID" value="TGJ65454.1"/>
    <property type="molecule type" value="Genomic_DNA"/>
</dbReference>
<protein>
    <submittedName>
        <fullName evidence="1">Uncharacterized protein</fullName>
    </submittedName>
</protein>
<evidence type="ECO:0000313" key="2">
    <source>
        <dbReference type="Proteomes" id="UP000297595"/>
    </source>
</evidence>
<dbReference type="AlphaFoldDB" id="A0A7C8KJS2"/>
<gene>
    <name evidence="1" type="ORF">EYR41_009419</name>
</gene>
<comment type="caution">
    <text evidence="1">The sequence shown here is derived from an EMBL/GenBank/DDBJ whole genome shotgun (WGS) entry which is preliminary data.</text>
</comment>
<organism evidence="1 2">
    <name type="scientific">Orbilia oligospora</name>
    <name type="common">Nematode-trapping fungus</name>
    <name type="synonym">Arthrobotrys oligospora</name>
    <dbReference type="NCBI Taxonomy" id="2813651"/>
    <lineage>
        <taxon>Eukaryota</taxon>
        <taxon>Fungi</taxon>
        <taxon>Dikarya</taxon>
        <taxon>Ascomycota</taxon>
        <taxon>Pezizomycotina</taxon>
        <taxon>Orbiliomycetes</taxon>
        <taxon>Orbiliales</taxon>
        <taxon>Orbiliaceae</taxon>
        <taxon>Orbilia</taxon>
    </lineage>
</organism>